<dbReference type="PATRIC" id="fig|1278073.3.peg.1293"/>
<keyword evidence="4" id="KW-1185">Reference proteome</keyword>
<dbReference type="EMBL" id="CP004025">
    <property type="protein sequence ID" value="AGC42587.1"/>
    <property type="molecule type" value="Genomic_DNA"/>
</dbReference>
<dbReference type="eggNOG" id="COG4775">
    <property type="taxonomic scope" value="Bacteria"/>
</dbReference>
<organism evidence="3 4">
    <name type="scientific">Myxococcus stipitatus (strain DSM 14675 / JCM 12634 / Mx s8)</name>
    <dbReference type="NCBI Taxonomy" id="1278073"/>
    <lineage>
        <taxon>Bacteria</taxon>
        <taxon>Pseudomonadati</taxon>
        <taxon>Myxococcota</taxon>
        <taxon>Myxococcia</taxon>
        <taxon>Myxococcales</taxon>
        <taxon>Cystobacterineae</taxon>
        <taxon>Myxococcaceae</taxon>
        <taxon>Myxococcus</taxon>
    </lineage>
</organism>
<name>L7U4V4_MYXSD</name>
<evidence type="ECO:0000256" key="2">
    <source>
        <dbReference type="SAM" id="SignalP"/>
    </source>
</evidence>
<dbReference type="Gene3D" id="2.40.160.50">
    <property type="entry name" value="membrane protein fhac: a member of the omp85/tpsb transporter family"/>
    <property type="match status" value="1"/>
</dbReference>
<feature type="compositionally biased region" description="Basic and acidic residues" evidence="1">
    <location>
        <begin position="51"/>
        <end position="63"/>
    </location>
</feature>
<feature type="region of interest" description="Disordered" evidence="1">
    <location>
        <begin position="18"/>
        <end position="83"/>
    </location>
</feature>
<evidence type="ECO:0000313" key="3">
    <source>
        <dbReference type="EMBL" id="AGC42587.1"/>
    </source>
</evidence>
<dbReference type="Proteomes" id="UP000011131">
    <property type="component" value="Chromosome"/>
</dbReference>
<feature type="chain" id="PRO_5003983581" description="OMP85 family outer membrane protein" evidence="2">
    <location>
        <begin position="18"/>
        <end position="819"/>
    </location>
</feature>
<accession>L7U4V4</accession>
<evidence type="ECO:0008006" key="5">
    <source>
        <dbReference type="Google" id="ProtNLM"/>
    </source>
</evidence>
<feature type="compositionally biased region" description="Basic and acidic residues" evidence="1">
    <location>
        <begin position="73"/>
        <end position="83"/>
    </location>
</feature>
<protein>
    <recommendedName>
        <fullName evidence="5">OMP85 family outer membrane protein</fullName>
    </recommendedName>
</protein>
<gene>
    <name evidence="3" type="ordered locus">MYSTI_01239</name>
</gene>
<feature type="compositionally biased region" description="Pro residues" evidence="1">
    <location>
        <begin position="27"/>
        <end position="46"/>
    </location>
</feature>
<dbReference type="OrthoDB" id="5378334at2"/>
<feature type="signal peptide" evidence="2">
    <location>
        <begin position="1"/>
        <end position="17"/>
    </location>
</feature>
<dbReference type="STRING" id="1278073.MYSTI_01239"/>
<sequence length="819" mass="91181">MNRFALLFGIVSLVASAQPAPQTTAPNPAPPAPAEPAPPAPSPEAAPPQARDADKKRDADQEKSWSLTLISDDGDKPSKKHENLDACEEDLRNDDVDETSVLTPLQLNLGGRTLTPEVVELHGLQRLTQAQVYTFIGTPLDDPRTPQKPQQLQAMLRRLALTGLFARVEPRLRVPEQGPVVMEVHLEENPVVTSVEIQGLRDIEDDEILDELFRLPHRITDEDEDDDDDDFVATVRMNGARGVLTVSTPCPPQRPPKEWLARMDKGGFVPGLIQGGVEGAMQRALNGLRTSGYLLARLSGTLSPEGQLIVVVDEGQLESVDVVGVDGSVAARVRDAMDLKPGTVFLRSDARRAMERLESRLPFLEAASVSADPDDISRGREARVVTERAEDGTRHFQTQEPKRKERRRHEKYEFELSWRELFAEWNNEEDGRGITLDGRRLVVHVRPRSPDVDVDFIPLHTQVTGLAPGLSGTFRVWDVKDRIHTTLDAALILPLRLKGQHVADDPDATKRQRRINLLAGAKVEIPSVGLVELGAQAHDFTDTLDRWRMSDIDSSLYSVLINRPDRDYFRRKGVAAFATFRIAEDWLAGVEYRSDRYTSMKSLTPPLTLFRRDSPPFPNAPVDEGRFQSVIARVEYTSSTPRNTKVGSLFRSPETALTDPDVDWNDGPFLHGFATLEVGEGPAVTGPDQRFWKLVSDVSLVLPTGWNEGLRLRLRGAGGDDLPEQKREALGGWSALRGFGFKEFRGDVSVLATAEYRWHVFGVFADLGTVRAEKKWGDARLGVGGTFHFSDEVRVDVAWRTDEKATSTPEARLFFVRTF</sequence>
<evidence type="ECO:0000256" key="1">
    <source>
        <dbReference type="SAM" id="MobiDB-lite"/>
    </source>
</evidence>
<dbReference type="KEGG" id="msd:MYSTI_01239"/>
<proteinExistence type="predicted"/>
<dbReference type="AlphaFoldDB" id="L7U4V4"/>
<reference evidence="3 4" key="1">
    <citation type="journal article" date="2013" name="Genome Announc.">
        <title>Complete genome sequence of Myxococcus stipitatus strain DSM 14675, a fruiting myxobacterium.</title>
        <authorList>
            <person name="Huntley S."/>
            <person name="Kneip S."/>
            <person name="Treuner-Lange A."/>
            <person name="Sogaard-Andersen L."/>
        </authorList>
    </citation>
    <scope>NUCLEOTIDE SEQUENCE [LARGE SCALE GENOMIC DNA]</scope>
    <source>
        <strain evidence="4">DSM 14675 / JCM 12634 / Mx s8</strain>
    </source>
</reference>
<keyword evidence="2" id="KW-0732">Signal</keyword>
<evidence type="ECO:0000313" key="4">
    <source>
        <dbReference type="Proteomes" id="UP000011131"/>
    </source>
</evidence>
<dbReference type="HOGENOM" id="CLU_355914_0_0_7"/>